<reference evidence="3 4" key="1">
    <citation type="submission" date="2017-11" db="EMBL/GenBank/DDBJ databases">
        <title>Taxonomic description and genome sequences of Spirosoma HA7 sp. nov., isolated from pollen microhabitat of Corylus avellana.</title>
        <authorList>
            <person name="Ambika Manirajan B."/>
            <person name="Suarez C."/>
            <person name="Ratering S."/>
            <person name="Geissler-Plaum R."/>
            <person name="Cardinale M."/>
            <person name="Sylvia S."/>
        </authorList>
    </citation>
    <scope>NUCLEOTIDE SEQUENCE [LARGE SCALE GENOMIC DNA]</scope>
    <source>
        <strain evidence="3 4">HA7</strain>
    </source>
</reference>
<evidence type="ECO:0000313" key="3">
    <source>
        <dbReference type="EMBL" id="AUD06953.1"/>
    </source>
</evidence>
<dbReference type="InterPro" id="IPR011006">
    <property type="entry name" value="CheY-like_superfamily"/>
</dbReference>
<dbReference type="KEGG" id="spir:CWM47_37015"/>
<name>A0A2K8ZAQ6_9BACT</name>
<keyword evidence="4" id="KW-1185">Reference proteome</keyword>
<evidence type="ECO:0000259" key="2">
    <source>
        <dbReference type="PROSITE" id="PS50110"/>
    </source>
</evidence>
<proteinExistence type="predicted"/>
<dbReference type="SUPFAM" id="SSF52172">
    <property type="entry name" value="CheY-like"/>
    <property type="match status" value="1"/>
</dbReference>
<dbReference type="RefSeq" id="WP_100993482.1">
    <property type="nucleotide sequence ID" value="NZ_CP025096.1"/>
</dbReference>
<sequence length="141" mass="15987">MDTLKPWVALLDEDEDDYIFWQHGFRQWAQHLDLYWFSSVTEFLSATSLGKDKPVALVMDGVIPDGEEMKWLSTLLLHPSCRQACLLMLSAEVAEPQRADFLRLGASDHLQKPIRLDELQLVVSTVSSHVARKVGLPPSEL</sequence>
<gene>
    <name evidence="3" type="ORF">CWM47_37015</name>
</gene>
<evidence type="ECO:0000256" key="1">
    <source>
        <dbReference type="PROSITE-ProRule" id="PRU00169"/>
    </source>
</evidence>
<accession>A0A2K8ZAQ6</accession>
<evidence type="ECO:0000313" key="4">
    <source>
        <dbReference type="Proteomes" id="UP000232883"/>
    </source>
</evidence>
<feature type="domain" description="Response regulatory" evidence="2">
    <location>
        <begin position="7"/>
        <end position="127"/>
    </location>
</feature>
<dbReference type="InterPro" id="IPR001789">
    <property type="entry name" value="Sig_transdc_resp-reg_receiver"/>
</dbReference>
<dbReference type="PROSITE" id="PS50110">
    <property type="entry name" value="RESPONSE_REGULATORY"/>
    <property type="match status" value="1"/>
</dbReference>
<feature type="modified residue" description="4-aspartylphosphate" evidence="1">
    <location>
        <position position="60"/>
    </location>
</feature>
<protein>
    <recommendedName>
        <fullName evidence="2">Response regulatory domain-containing protein</fullName>
    </recommendedName>
</protein>
<dbReference type="OrthoDB" id="957354at2"/>
<dbReference type="GO" id="GO:0000160">
    <property type="term" value="P:phosphorelay signal transduction system"/>
    <property type="evidence" value="ECO:0007669"/>
    <property type="project" value="InterPro"/>
</dbReference>
<dbReference type="AlphaFoldDB" id="A0A2K8ZAQ6"/>
<dbReference type="Proteomes" id="UP000232883">
    <property type="component" value="Chromosome"/>
</dbReference>
<dbReference type="Gene3D" id="3.40.50.2300">
    <property type="match status" value="1"/>
</dbReference>
<dbReference type="EMBL" id="CP025096">
    <property type="protein sequence ID" value="AUD06953.1"/>
    <property type="molecule type" value="Genomic_DNA"/>
</dbReference>
<keyword evidence="1" id="KW-0597">Phosphoprotein</keyword>
<organism evidence="3 4">
    <name type="scientific">Spirosoma pollinicola</name>
    <dbReference type="NCBI Taxonomy" id="2057025"/>
    <lineage>
        <taxon>Bacteria</taxon>
        <taxon>Pseudomonadati</taxon>
        <taxon>Bacteroidota</taxon>
        <taxon>Cytophagia</taxon>
        <taxon>Cytophagales</taxon>
        <taxon>Cytophagaceae</taxon>
        <taxon>Spirosoma</taxon>
    </lineage>
</organism>